<accession>A0A9Q1H6I2</accession>
<evidence type="ECO:0000313" key="3">
    <source>
        <dbReference type="EMBL" id="KAJ8034588.1"/>
    </source>
</evidence>
<keyword evidence="1" id="KW-1133">Transmembrane helix</keyword>
<keyword evidence="1" id="KW-0812">Transmembrane</keyword>
<name>A0A9Q1H6I2_HOLLE</name>
<dbReference type="InterPro" id="IPR036179">
    <property type="entry name" value="Ig-like_dom_sf"/>
</dbReference>
<dbReference type="SUPFAM" id="SSF48726">
    <property type="entry name" value="Immunoglobulin"/>
    <property type="match status" value="1"/>
</dbReference>
<comment type="caution">
    <text evidence="3">The sequence shown here is derived from an EMBL/GenBank/DDBJ whole genome shotgun (WGS) entry which is preliminary data.</text>
</comment>
<dbReference type="AlphaFoldDB" id="A0A9Q1H6I2"/>
<dbReference type="OrthoDB" id="8869347at2759"/>
<organism evidence="3 4">
    <name type="scientific">Holothuria leucospilota</name>
    <name type="common">Black long sea cucumber</name>
    <name type="synonym">Mertensiothuria leucospilota</name>
    <dbReference type="NCBI Taxonomy" id="206669"/>
    <lineage>
        <taxon>Eukaryota</taxon>
        <taxon>Metazoa</taxon>
        <taxon>Echinodermata</taxon>
        <taxon>Eleutherozoa</taxon>
        <taxon>Echinozoa</taxon>
        <taxon>Holothuroidea</taxon>
        <taxon>Aspidochirotacea</taxon>
        <taxon>Aspidochirotida</taxon>
        <taxon>Holothuriidae</taxon>
        <taxon>Holothuria</taxon>
    </lineage>
</organism>
<dbReference type="InterPro" id="IPR013783">
    <property type="entry name" value="Ig-like_fold"/>
</dbReference>
<reference evidence="3" key="1">
    <citation type="submission" date="2021-10" db="EMBL/GenBank/DDBJ databases">
        <title>Tropical sea cucumber genome reveals ecological adaptation and Cuvierian tubules defense mechanism.</title>
        <authorList>
            <person name="Chen T."/>
        </authorList>
    </citation>
    <scope>NUCLEOTIDE SEQUENCE</scope>
    <source>
        <strain evidence="3">Nanhai2018</strain>
        <tissue evidence="3">Muscle</tissue>
    </source>
</reference>
<dbReference type="Gene3D" id="2.60.40.10">
    <property type="entry name" value="Immunoglobulins"/>
    <property type="match status" value="1"/>
</dbReference>
<proteinExistence type="predicted"/>
<dbReference type="InterPro" id="IPR007110">
    <property type="entry name" value="Ig-like_dom"/>
</dbReference>
<evidence type="ECO:0000256" key="1">
    <source>
        <dbReference type="SAM" id="Phobius"/>
    </source>
</evidence>
<gene>
    <name evidence="3" type="ORF">HOLleu_21491</name>
</gene>
<feature type="domain" description="Ig-like" evidence="2">
    <location>
        <begin position="28"/>
        <end position="111"/>
    </location>
</feature>
<dbReference type="Proteomes" id="UP001152320">
    <property type="component" value="Chromosome 10"/>
</dbReference>
<sequence length="129" mass="14316">MAFMVSTYLTTLSLRICVIVITGNLYKRTLTEAIGYETVVVRLGSNVTLPCENIQDSTNEGNLWIFNNISLLYAGYLRYAPADLANVNLDANGSLLIQNVERKNEASYVCRSGSKVILNQYVVIIEGML</sequence>
<protein>
    <recommendedName>
        <fullName evidence="2">Ig-like domain-containing protein</fullName>
    </recommendedName>
</protein>
<dbReference type="EMBL" id="JAIZAY010000010">
    <property type="protein sequence ID" value="KAJ8034588.1"/>
    <property type="molecule type" value="Genomic_DNA"/>
</dbReference>
<evidence type="ECO:0000313" key="4">
    <source>
        <dbReference type="Proteomes" id="UP001152320"/>
    </source>
</evidence>
<feature type="transmembrane region" description="Helical" evidence="1">
    <location>
        <begin position="6"/>
        <end position="26"/>
    </location>
</feature>
<evidence type="ECO:0000259" key="2">
    <source>
        <dbReference type="PROSITE" id="PS50835"/>
    </source>
</evidence>
<dbReference type="PROSITE" id="PS50835">
    <property type="entry name" value="IG_LIKE"/>
    <property type="match status" value="1"/>
</dbReference>
<keyword evidence="4" id="KW-1185">Reference proteome</keyword>
<keyword evidence="1" id="KW-0472">Membrane</keyword>